<dbReference type="NCBIfam" id="TIGR03571">
    <property type="entry name" value="lucif_BA3436"/>
    <property type="match status" value="1"/>
</dbReference>
<dbReference type="Proteomes" id="UP000521032">
    <property type="component" value="Unassembled WGS sequence"/>
</dbReference>
<dbReference type="PANTHER" id="PTHR30011:SF16">
    <property type="entry name" value="C2H2 FINGER DOMAIN TRANSCRIPTION FACTOR (EUROFUNG)-RELATED"/>
    <property type="match status" value="1"/>
</dbReference>
<keyword evidence="7" id="KW-1185">Reference proteome</keyword>
<dbReference type="InterPro" id="IPR036661">
    <property type="entry name" value="Luciferase-like_sf"/>
</dbReference>
<dbReference type="InterPro" id="IPR020020">
    <property type="entry name" value="Luciferase-type_oxidoreductase"/>
</dbReference>
<evidence type="ECO:0000256" key="1">
    <source>
        <dbReference type="ARBA" id="ARBA00022630"/>
    </source>
</evidence>
<gene>
    <name evidence="6" type="primary">ssuD</name>
    <name evidence="6" type="ORF">JEOSCH030_01712</name>
</gene>
<dbReference type="InterPro" id="IPR011251">
    <property type="entry name" value="Luciferase-like_dom"/>
</dbReference>
<dbReference type="PANTHER" id="PTHR30011">
    <property type="entry name" value="ALKANESULFONATE MONOOXYGENASE-RELATED"/>
    <property type="match status" value="1"/>
</dbReference>
<dbReference type="AlphaFoldDB" id="A0A6V7RNY6"/>
<keyword evidence="2" id="KW-0288">FMN</keyword>
<protein>
    <submittedName>
        <fullName evidence="6">Alkanesulfonate monooxygenase</fullName>
        <ecNumber evidence="6">1.14.14.5</ecNumber>
    </submittedName>
</protein>
<dbReference type="GO" id="GO:0008726">
    <property type="term" value="F:alkanesulfonate monooxygenase activity"/>
    <property type="evidence" value="ECO:0007669"/>
    <property type="project" value="UniProtKB-EC"/>
</dbReference>
<keyword evidence="3 6" id="KW-0560">Oxidoreductase</keyword>
<proteinExistence type="predicted"/>
<evidence type="ECO:0000313" key="6">
    <source>
        <dbReference type="EMBL" id="CAD2079793.1"/>
    </source>
</evidence>
<sequence>MFKENHLTIGLSIPLETYKGSMPEMNLKEQMRLAKLADDLDFAALMVRDIPLLDPSFRDVGQMYDPWVYLGYLAAHTKNIALVTASVITSFQHPLNLAKSAASLDKISGGRLVLGLATGDRDVEFEAFQVDENKRAEYFREACLVMKDIWSKEFPKILTERVNMTGSTDMIPKPEIGDIPIMVTSFSGQTLEWIAEHSDGWFGYSHSPEQQKRFTDEYRERAGQFKPYAQILSLQLLKEPNAPREQIFMGTQTGRNALIDELNILKESGVNHVYLNLKSSERPMDEMMEELAEYVLPHFKTIEE</sequence>
<evidence type="ECO:0000313" key="7">
    <source>
        <dbReference type="Proteomes" id="UP000521032"/>
    </source>
</evidence>
<comment type="caution">
    <text evidence="6">The sequence shown here is derived from an EMBL/GenBank/DDBJ whole genome shotgun (WGS) entry which is preliminary data.</text>
</comment>
<evidence type="ECO:0000259" key="5">
    <source>
        <dbReference type="Pfam" id="PF00296"/>
    </source>
</evidence>
<dbReference type="EMBL" id="CAJEWE010000011">
    <property type="protein sequence ID" value="CAD2079793.1"/>
    <property type="molecule type" value="Genomic_DNA"/>
</dbReference>
<feature type="domain" description="Luciferase-like" evidence="5">
    <location>
        <begin position="23"/>
        <end position="223"/>
    </location>
</feature>
<accession>A0A6V7RNY6</accession>
<organism evidence="6 7">
    <name type="scientific">Phocicoccus schoeneichii</name>
    <dbReference type="NCBI Taxonomy" id="1812261"/>
    <lineage>
        <taxon>Bacteria</taxon>
        <taxon>Bacillati</taxon>
        <taxon>Bacillota</taxon>
        <taxon>Bacilli</taxon>
        <taxon>Bacillales</taxon>
        <taxon>Salinicoccaceae</taxon>
        <taxon>Phocicoccus</taxon>
    </lineage>
</organism>
<dbReference type="Pfam" id="PF00296">
    <property type="entry name" value="Bac_luciferase"/>
    <property type="match status" value="1"/>
</dbReference>
<dbReference type="EC" id="1.14.14.5" evidence="6"/>
<evidence type="ECO:0000256" key="4">
    <source>
        <dbReference type="ARBA" id="ARBA00023033"/>
    </source>
</evidence>
<evidence type="ECO:0000256" key="3">
    <source>
        <dbReference type="ARBA" id="ARBA00023002"/>
    </source>
</evidence>
<name>A0A6V7RNY6_9BACL</name>
<reference evidence="6 7" key="1">
    <citation type="submission" date="2020-07" db="EMBL/GenBank/DDBJ databases">
        <authorList>
            <person name="Criscuolo A."/>
        </authorList>
    </citation>
    <scope>NUCLEOTIDE SEQUENCE [LARGE SCALE GENOMIC DNA]</scope>
    <source>
        <strain evidence="7">CIP 111030</strain>
    </source>
</reference>
<dbReference type="Gene3D" id="3.20.20.30">
    <property type="entry name" value="Luciferase-like domain"/>
    <property type="match status" value="1"/>
</dbReference>
<evidence type="ECO:0000256" key="2">
    <source>
        <dbReference type="ARBA" id="ARBA00022643"/>
    </source>
</evidence>
<dbReference type="InterPro" id="IPR051260">
    <property type="entry name" value="Diverse_substr_monoxygenases"/>
</dbReference>
<dbReference type="SUPFAM" id="SSF51679">
    <property type="entry name" value="Bacterial luciferase-like"/>
    <property type="match status" value="1"/>
</dbReference>
<keyword evidence="1" id="KW-0285">Flavoprotein</keyword>
<keyword evidence="4 6" id="KW-0503">Monooxygenase</keyword>